<keyword evidence="6" id="KW-1185">Reference proteome</keyword>
<dbReference type="Proteomes" id="UP000250831">
    <property type="component" value="Unassembled WGS sequence"/>
</dbReference>
<dbReference type="EMBL" id="QCXX01000002">
    <property type="protein sequence ID" value="PUV25258.1"/>
    <property type="molecule type" value="Genomic_DNA"/>
</dbReference>
<gene>
    <name evidence="5" type="ORF">DCO56_10025</name>
</gene>
<evidence type="ECO:0000313" key="5">
    <source>
        <dbReference type="EMBL" id="PUV25258.1"/>
    </source>
</evidence>
<dbReference type="AlphaFoldDB" id="A0A363NX16"/>
<accession>A0A363NX16</accession>
<dbReference type="SMART" id="SM00342">
    <property type="entry name" value="HTH_ARAC"/>
    <property type="match status" value="1"/>
</dbReference>
<evidence type="ECO:0000256" key="3">
    <source>
        <dbReference type="ARBA" id="ARBA00023163"/>
    </source>
</evidence>
<dbReference type="Gene3D" id="1.10.10.60">
    <property type="entry name" value="Homeodomain-like"/>
    <property type="match status" value="1"/>
</dbReference>
<keyword evidence="1" id="KW-0805">Transcription regulation</keyword>
<feature type="domain" description="HTH araC/xylS-type" evidence="4">
    <location>
        <begin position="228"/>
        <end position="328"/>
    </location>
</feature>
<organism evidence="5 6">
    <name type="scientific">Sphingobacterium athyrii</name>
    <dbReference type="NCBI Taxonomy" id="2152717"/>
    <lineage>
        <taxon>Bacteria</taxon>
        <taxon>Pseudomonadati</taxon>
        <taxon>Bacteroidota</taxon>
        <taxon>Sphingobacteriia</taxon>
        <taxon>Sphingobacteriales</taxon>
        <taxon>Sphingobacteriaceae</taxon>
        <taxon>Sphingobacterium</taxon>
    </lineage>
</organism>
<reference evidence="5 6" key="1">
    <citation type="submission" date="2018-04" db="EMBL/GenBank/DDBJ databases">
        <title>Sphingobacterium sp. M46 Genome.</title>
        <authorList>
            <person name="Cheng J."/>
            <person name="Li Y."/>
        </authorList>
    </citation>
    <scope>NUCLEOTIDE SEQUENCE [LARGE SCALE GENOMIC DNA]</scope>
    <source>
        <strain evidence="5 6">M46</strain>
    </source>
</reference>
<sequence length="334" mass="38645">MQSKSFHLIEANMCLLAGSTPTKSIKERLPGSRKRLFYNSSIKIFEEYLSIENLESYSYTIEVATHTAINFQIHNPQTHLLYHIDGRKAVRYGQCQSREEYLFPPQHGVFLYVPETIINVYFEPGNYHIQGFTLPVNLIEFGELAEFGFLTEIIATNRLKPRQYKASIGFIASQHTRRILRDLTIELGNKPLIPKIRILRKIEDLLYLCKDKLLIAGRQLYDPDLIVQQARLLISKCIAESDDLVRIKNIAYALNIQPAYLSYLHKERFGITIMKYRNQELLKKAKARLHQNRSIKMSTIECGFKNESSFCNFFKKQTGLTPSGYLLATTIPEE</sequence>
<dbReference type="PANTHER" id="PTHR43280">
    <property type="entry name" value="ARAC-FAMILY TRANSCRIPTIONAL REGULATOR"/>
    <property type="match status" value="1"/>
</dbReference>
<keyword evidence="2" id="KW-0238">DNA-binding</keyword>
<proteinExistence type="predicted"/>
<comment type="caution">
    <text evidence="5">The sequence shown here is derived from an EMBL/GenBank/DDBJ whole genome shotgun (WGS) entry which is preliminary data.</text>
</comment>
<dbReference type="PROSITE" id="PS01124">
    <property type="entry name" value="HTH_ARAC_FAMILY_2"/>
    <property type="match status" value="1"/>
</dbReference>
<protein>
    <recommendedName>
        <fullName evidence="4">HTH araC/xylS-type domain-containing protein</fullName>
    </recommendedName>
</protein>
<dbReference type="PANTHER" id="PTHR43280:SF2">
    <property type="entry name" value="HTH-TYPE TRANSCRIPTIONAL REGULATOR EXSA"/>
    <property type="match status" value="1"/>
</dbReference>
<name>A0A363NX16_9SPHI</name>
<keyword evidence="3" id="KW-0804">Transcription</keyword>
<dbReference type="OrthoDB" id="697869at2"/>
<evidence type="ECO:0000313" key="6">
    <source>
        <dbReference type="Proteomes" id="UP000250831"/>
    </source>
</evidence>
<dbReference type="InterPro" id="IPR018060">
    <property type="entry name" value="HTH_AraC"/>
</dbReference>
<dbReference type="GO" id="GO:0043565">
    <property type="term" value="F:sequence-specific DNA binding"/>
    <property type="evidence" value="ECO:0007669"/>
    <property type="project" value="InterPro"/>
</dbReference>
<dbReference type="SUPFAM" id="SSF46689">
    <property type="entry name" value="Homeodomain-like"/>
    <property type="match status" value="1"/>
</dbReference>
<dbReference type="GO" id="GO:0003700">
    <property type="term" value="F:DNA-binding transcription factor activity"/>
    <property type="evidence" value="ECO:0007669"/>
    <property type="project" value="InterPro"/>
</dbReference>
<dbReference type="InterPro" id="IPR009057">
    <property type="entry name" value="Homeodomain-like_sf"/>
</dbReference>
<evidence type="ECO:0000259" key="4">
    <source>
        <dbReference type="PROSITE" id="PS01124"/>
    </source>
</evidence>
<dbReference type="Pfam" id="PF12833">
    <property type="entry name" value="HTH_18"/>
    <property type="match status" value="1"/>
</dbReference>
<evidence type="ECO:0000256" key="1">
    <source>
        <dbReference type="ARBA" id="ARBA00023015"/>
    </source>
</evidence>
<dbReference type="RefSeq" id="WP_108633592.1">
    <property type="nucleotide sequence ID" value="NZ_QCXX01000002.1"/>
</dbReference>
<evidence type="ECO:0000256" key="2">
    <source>
        <dbReference type="ARBA" id="ARBA00023125"/>
    </source>
</evidence>